<dbReference type="AlphaFoldDB" id="A0A2S6I6S4"/>
<dbReference type="InterPro" id="IPR039104">
    <property type="entry name" value="6PGL"/>
</dbReference>
<dbReference type="GO" id="GO:0005975">
    <property type="term" value="P:carbohydrate metabolic process"/>
    <property type="evidence" value="ECO:0007669"/>
    <property type="project" value="UniProtKB-UniRule"/>
</dbReference>
<keyword evidence="10" id="KW-1185">Reference proteome</keyword>
<comment type="pathway">
    <text evidence="3 7">Carbohydrate degradation; pentose phosphate pathway; D-ribulose 5-phosphate from D-glucose 6-phosphate (oxidative stage): step 2/3.</text>
</comment>
<dbReference type="SUPFAM" id="SSF100950">
    <property type="entry name" value="NagB/RpiA/CoA transferase-like"/>
    <property type="match status" value="1"/>
</dbReference>
<evidence type="ECO:0000313" key="9">
    <source>
        <dbReference type="EMBL" id="PPK87179.1"/>
    </source>
</evidence>
<dbReference type="OrthoDB" id="9810967at2"/>
<dbReference type="GO" id="GO:0017057">
    <property type="term" value="F:6-phosphogluconolactonase activity"/>
    <property type="evidence" value="ECO:0007669"/>
    <property type="project" value="UniProtKB-UniRule"/>
</dbReference>
<evidence type="ECO:0000259" key="8">
    <source>
        <dbReference type="Pfam" id="PF01182"/>
    </source>
</evidence>
<proteinExistence type="inferred from homology"/>
<evidence type="ECO:0000256" key="7">
    <source>
        <dbReference type="RuleBase" id="RU365095"/>
    </source>
</evidence>
<feature type="domain" description="Glucosamine/galactosamine-6-phosphate isomerase" evidence="8">
    <location>
        <begin position="18"/>
        <end position="236"/>
    </location>
</feature>
<dbReference type="EC" id="3.1.1.31" evidence="5 7"/>
<comment type="function">
    <text evidence="2 7">Hydrolysis of 6-phosphogluconolactone to 6-phosphogluconate.</text>
</comment>
<organism evidence="9 10">
    <name type="scientific">Neolewinella xylanilytica</name>
    <dbReference type="NCBI Taxonomy" id="1514080"/>
    <lineage>
        <taxon>Bacteria</taxon>
        <taxon>Pseudomonadati</taxon>
        <taxon>Bacteroidota</taxon>
        <taxon>Saprospiria</taxon>
        <taxon>Saprospirales</taxon>
        <taxon>Lewinellaceae</taxon>
        <taxon>Neolewinella</taxon>
    </lineage>
</organism>
<keyword evidence="7" id="KW-0378">Hydrolase</keyword>
<name>A0A2S6I6S4_9BACT</name>
<reference evidence="9 10" key="1">
    <citation type="submission" date="2018-02" db="EMBL/GenBank/DDBJ databases">
        <title>Genomic Encyclopedia of Archaeal and Bacterial Type Strains, Phase II (KMG-II): from individual species to whole genera.</title>
        <authorList>
            <person name="Goeker M."/>
        </authorList>
    </citation>
    <scope>NUCLEOTIDE SEQUENCE [LARGE SCALE GENOMIC DNA]</scope>
    <source>
        <strain evidence="9 10">DSM 29526</strain>
    </source>
</reference>
<comment type="caution">
    <text evidence="9">The sequence shown here is derived from an EMBL/GenBank/DDBJ whole genome shotgun (WGS) entry which is preliminary data.</text>
</comment>
<dbReference type="GO" id="GO:0006098">
    <property type="term" value="P:pentose-phosphate shunt"/>
    <property type="evidence" value="ECO:0007669"/>
    <property type="project" value="UniProtKB-UniPathway"/>
</dbReference>
<accession>A0A2S6I6S4</accession>
<evidence type="ECO:0000256" key="4">
    <source>
        <dbReference type="ARBA" id="ARBA00010662"/>
    </source>
</evidence>
<evidence type="ECO:0000256" key="5">
    <source>
        <dbReference type="ARBA" id="ARBA00013198"/>
    </source>
</evidence>
<evidence type="ECO:0000256" key="6">
    <source>
        <dbReference type="ARBA" id="ARBA00020337"/>
    </source>
</evidence>
<dbReference type="Pfam" id="PF01182">
    <property type="entry name" value="Glucosamine_iso"/>
    <property type="match status" value="1"/>
</dbReference>
<dbReference type="Gene3D" id="3.40.50.1360">
    <property type="match status" value="1"/>
</dbReference>
<dbReference type="NCBIfam" id="TIGR01198">
    <property type="entry name" value="pgl"/>
    <property type="match status" value="1"/>
</dbReference>
<gene>
    <name evidence="7" type="primary">pgl</name>
    <name evidence="9" type="ORF">CLV84_0115</name>
</gene>
<dbReference type="InterPro" id="IPR037171">
    <property type="entry name" value="NagB/RpiA_transferase-like"/>
</dbReference>
<evidence type="ECO:0000313" key="10">
    <source>
        <dbReference type="Proteomes" id="UP000237662"/>
    </source>
</evidence>
<protein>
    <recommendedName>
        <fullName evidence="6 7">6-phosphogluconolactonase</fullName>
        <shortName evidence="7">6PGL</shortName>
        <ecNumber evidence="5 7">3.1.1.31</ecNumber>
    </recommendedName>
</protein>
<comment type="catalytic activity">
    <reaction evidence="1 7">
        <text>6-phospho-D-glucono-1,5-lactone + H2O = 6-phospho-D-gluconate + H(+)</text>
        <dbReference type="Rhea" id="RHEA:12556"/>
        <dbReference type="ChEBI" id="CHEBI:15377"/>
        <dbReference type="ChEBI" id="CHEBI:15378"/>
        <dbReference type="ChEBI" id="CHEBI:57955"/>
        <dbReference type="ChEBI" id="CHEBI:58759"/>
        <dbReference type="EC" id="3.1.1.31"/>
    </reaction>
</comment>
<dbReference type="InterPro" id="IPR005900">
    <property type="entry name" value="6-phosphogluconolactonase_DevB"/>
</dbReference>
<sequence>MDKSIYSPNLHVYTDGPAVARAFADHLVDKLEERGEGPFFWALSGGSTPKLLFKLLAAEYQDTIDWSRLHFFWGDERMVPYDDAESNYGEVKNLLFDHVPVVKEQIHPVPTDLEPQAAAEAYAATITELLPQNSDGLPIFDLNMLGMGGDGHTASIFPDNMALLTSDAICAVATHPESGQKRVTLTGPVIDASDEVIFLITGSSKTLRVAQIVNREQLADSFPAAHINPTSGNLHWFLDRAAASEVGY</sequence>
<dbReference type="PANTHER" id="PTHR11054">
    <property type="entry name" value="6-PHOSPHOGLUCONOLACTONASE"/>
    <property type="match status" value="1"/>
</dbReference>
<dbReference type="InterPro" id="IPR006148">
    <property type="entry name" value="Glc/Gal-6P_isomerase"/>
</dbReference>
<dbReference type="EMBL" id="PTJC01000005">
    <property type="protein sequence ID" value="PPK87179.1"/>
    <property type="molecule type" value="Genomic_DNA"/>
</dbReference>
<dbReference type="UniPathway" id="UPA00115">
    <property type="reaction ID" value="UER00409"/>
</dbReference>
<dbReference type="RefSeq" id="WP_104417797.1">
    <property type="nucleotide sequence ID" value="NZ_PTJC01000005.1"/>
</dbReference>
<dbReference type="Proteomes" id="UP000237662">
    <property type="component" value="Unassembled WGS sequence"/>
</dbReference>
<dbReference type="CDD" id="cd01400">
    <property type="entry name" value="6PGL"/>
    <property type="match status" value="1"/>
</dbReference>
<evidence type="ECO:0000256" key="3">
    <source>
        <dbReference type="ARBA" id="ARBA00004961"/>
    </source>
</evidence>
<comment type="similarity">
    <text evidence="4 7">Belongs to the glucosamine/galactosamine-6-phosphate isomerase family. 6-phosphogluconolactonase subfamily.</text>
</comment>
<evidence type="ECO:0000256" key="1">
    <source>
        <dbReference type="ARBA" id="ARBA00000832"/>
    </source>
</evidence>
<evidence type="ECO:0000256" key="2">
    <source>
        <dbReference type="ARBA" id="ARBA00002681"/>
    </source>
</evidence>
<dbReference type="PANTHER" id="PTHR11054:SF0">
    <property type="entry name" value="6-PHOSPHOGLUCONOLACTONASE"/>
    <property type="match status" value="1"/>
</dbReference>